<dbReference type="InterPro" id="IPR011330">
    <property type="entry name" value="Glyco_hydro/deAcase_b/a-brl"/>
</dbReference>
<evidence type="ECO:0000256" key="1">
    <source>
        <dbReference type="ARBA" id="ARBA00001941"/>
    </source>
</evidence>
<evidence type="ECO:0000256" key="10">
    <source>
        <dbReference type="ARBA" id="ARBA00023288"/>
    </source>
</evidence>
<dbReference type="SUPFAM" id="SSF88713">
    <property type="entry name" value="Glycoside hydrolase/deacetylase"/>
    <property type="match status" value="1"/>
</dbReference>
<gene>
    <name evidence="13" type="ORF">BDZ94DRAFT_1257708</name>
</gene>
<dbReference type="GO" id="GO:0005886">
    <property type="term" value="C:plasma membrane"/>
    <property type="evidence" value="ECO:0007669"/>
    <property type="project" value="UniProtKB-SubCell"/>
</dbReference>
<keyword evidence="7" id="KW-0378">Hydrolase</keyword>
<dbReference type="GO" id="GO:0071555">
    <property type="term" value="P:cell wall organization"/>
    <property type="evidence" value="ECO:0007669"/>
    <property type="project" value="UniProtKB-KW"/>
</dbReference>
<dbReference type="Pfam" id="PF01522">
    <property type="entry name" value="Polysacc_deac_1"/>
    <property type="match status" value="1"/>
</dbReference>
<keyword evidence="10" id="KW-0449">Lipoprotein</keyword>
<comment type="subcellular location">
    <subcellularLocation>
        <location evidence="2">Cell membrane</location>
        <topology evidence="2">Lipid-anchor</topology>
        <topology evidence="2">GPI-anchor</topology>
    </subcellularLocation>
</comment>
<dbReference type="PROSITE" id="PS51677">
    <property type="entry name" value="NODB"/>
    <property type="match status" value="1"/>
</dbReference>
<evidence type="ECO:0000259" key="12">
    <source>
        <dbReference type="PROSITE" id="PS51677"/>
    </source>
</evidence>
<dbReference type="AlphaFoldDB" id="A0A9P5Y5W9"/>
<dbReference type="GO" id="GO:0005975">
    <property type="term" value="P:carbohydrate metabolic process"/>
    <property type="evidence" value="ECO:0007669"/>
    <property type="project" value="InterPro"/>
</dbReference>
<feature type="domain" description="NodB homology" evidence="12">
    <location>
        <begin position="60"/>
        <end position="245"/>
    </location>
</feature>
<dbReference type="GO" id="GO:0098552">
    <property type="term" value="C:side of membrane"/>
    <property type="evidence" value="ECO:0007669"/>
    <property type="project" value="UniProtKB-KW"/>
</dbReference>
<evidence type="ECO:0000256" key="3">
    <source>
        <dbReference type="ARBA" id="ARBA00022475"/>
    </source>
</evidence>
<dbReference type="CDD" id="cd10951">
    <property type="entry name" value="CE4_ClCDA_like"/>
    <property type="match status" value="1"/>
</dbReference>
<dbReference type="EMBL" id="MU150258">
    <property type="protein sequence ID" value="KAF9463893.1"/>
    <property type="molecule type" value="Genomic_DNA"/>
</dbReference>
<dbReference type="GO" id="GO:0046872">
    <property type="term" value="F:metal ion binding"/>
    <property type="evidence" value="ECO:0007669"/>
    <property type="project" value="UniProtKB-KW"/>
</dbReference>
<organism evidence="13 14">
    <name type="scientific">Collybia nuda</name>
    <dbReference type="NCBI Taxonomy" id="64659"/>
    <lineage>
        <taxon>Eukaryota</taxon>
        <taxon>Fungi</taxon>
        <taxon>Dikarya</taxon>
        <taxon>Basidiomycota</taxon>
        <taxon>Agaricomycotina</taxon>
        <taxon>Agaricomycetes</taxon>
        <taxon>Agaricomycetidae</taxon>
        <taxon>Agaricales</taxon>
        <taxon>Tricholomatineae</taxon>
        <taxon>Clitocybaceae</taxon>
        <taxon>Collybia</taxon>
    </lineage>
</organism>
<dbReference type="InterPro" id="IPR002509">
    <property type="entry name" value="NODB_dom"/>
</dbReference>
<evidence type="ECO:0000256" key="2">
    <source>
        <dbReference type="ARBA" id="ARBA00004609"/>
    </source>
</evidence>
<evidence type="ECO:0000313" key="13">
    <source>
        <dbReference type="EMBL" id="KAF9463893.1"/>
    </source>
</evidence>
<dbReference type="Gene3D" id="3.20.20.370">
    <property type="entry name" value="Glycoside hydrolase/deacetylase"/>
    <property type="match status" value="1"/>
</dbReference>
<evidence type="ECO:0000256" key="11">
    <source>
        <dbReference type="ARBA" id="ARBA00023316"/>
    </source>
</evidence>
<dbReference type="PANTHER" id="PTHR46471">
    <property type="entry name" value="CHITIN DEACETYLASE"/>
    <property type="match status" value="1"/>
</dbReference>
<evidence type="ECO:0000256" key="6">
    <source>
        <dbReference type="ARBA" id="ARBA00022729"/>
    </source>
</evidence>
<dbReference type="PANTHER" id="PTHR46471:SF2">
    <property type="entry name" value="CHITIN DEACETYLASE-RELATED"/>
    <property type="match status" value="1"/>
</dbReference>
<evidence type="ECO:0000256" key="4">
    <source>
        <dbReference type="ARBA" id="ARBA00022622"/>
    </source>
</evidence>
<comment type="cofactor">
    <cofactor evidence="1">
        <name>Co(2+)</name>
        <dbReference type="ChEBI" id="CHEBI:48828"/>
    </cofactor>
</comment>
<protein>
    <submittedName>
        <fullName evidence="13">Carbohydrate esterase family 4 protein</fullName>
    </submittedName>
</protein>
<keyword evidence="9" id="KW-0119">Carbohydrate metabolism</keyword>
<keyword evidence="11" id="KW-0961">Cell wall biogenesis/degradation</keyword>
<dbReference type="OrthoDB" id="2125469at2759"/>
<dbReference type="Proteomes" id="UP000807353">
    <property type="component" value="Unassembled WGS sequence"/>
</dbReference>
<keyword evidence="3" id="KW-1003">Cell membrane</keyword>
<comment type="caution">
    <text evidence="13">The sequence shown here is derived from an EMBL/GenBank/DDBJ whole genome shotgun (WGS) entry which is preliminary data.</text>
</comment>
<proteinExistence type="predicted"/>
<keyword evidence="4" id="KW-0325">Glycoprotein</keyword>
<keyword evidence="6" id="KW-0732">Signal</keyword>
<evidence type="ECO:0000256" key="9">
    <source>
        <dbReference type="ARBA" id="ARBA00023277"/>
    </source>
</evidence>
<evidence type="ECO:0000256" key="7">
    <source>
        <dbReference type="ARBA" id="ARBA00022801"/>
    </source>
</evidence>
<evidence type="ECO:0000313" key="14">
    <source>
        <dbReference type="Proteomes" id="UP000807353"/>
    </source>
</evidence>
<name>A0A9P5Y5W9_9AGAR</name>
<accession>A0A9P5Y5W9</accession>
<sequence>MLAWSLLDSSSHSFFFTVLTLPIPMHISALLPFALAAVVAAHPFLKELKAQVITKCSLPNTAALTFDDGPYIYMRNVSDALTKEGVKGTFFLNGNNYRCIYGEEPAKDIKYVYDQGHQIASHTWAHAHLNNLTRERLNEEFQRVELAFQRITGATPAFMRPPYGEYNNTVLEVAGERGQNVVTWDFDSRDSVGATAEESNRLYDELAKAHPATVLALNHDVYKDTAHTVVPYAIAVLKKAGYKLVTVAECVGQKPYQKVDKPSPRDKSWAC</sequence>
<keyword evidence="14" id="KW-1185">Reference proteome</keyword>
<dbReference type="GO" id="GO:0016810">
    <property type="term" value="F:hydrolase activity, acting on carbon-nitrogen (but not peptide) bonds"/>
    <property type="evidence" value="ECO:0007669"/>
    <property type="project" value="InterPro"/>
</dbReference>
<evidence type="ECO:0000256" key="8">
    <source>
        <dbReference type="ARBA" id="ARBA00023136"/>
    </source>
</evidence>
<keyword evidence="5" id="KW-0479">Metal-binding</keyword>
<keyword evidence="8" id="KW-0472">Membrane</keyword>
<evidence type="ECO:0000256" key="5">
    <source>
        <dbReference type="ARBA" id="ARBA00022723"/>
    </source>
</evidence>
<reference evidence="13" key="1">
    <citation type="submission" date="2020-11" db="EMBL/GenBank/DDBJ databases">
        <authorList>
            <consortium name="DOE Joint Genome Institute"/>
            <person name="Ahrendt S."/>
            <person name="Riley R."/>
            <person name="Andreopoulos W."/>
            <person name="Labutti K."/>
            <person name="Pangilinan J."/>
            <person name="Ruiz-Duenas F.J."/>
            <person name="Barrasa J.M."/>
            <person name="Sanchez-Garcia M."/>
            <person name="Camarero S."/>
            <person name="Miyauchi S."/>
            <person name="Serrano A."/>
            <person name="Linde D."/>
            <person name="Babiker R."/>
            <person name="Drula E."/>
            <person name="Ayuso-Fernandez I."/>
            <person name="Pacheco R."/>
            <person name="Padilla G."/>
            <person name="Ferreira P."/>
            <person name="Barriuso J."/>
            <person name="Kellner H."/>
            <person name="Castanera R."/>
            <person name="Alfaro M."/>
            <person name="Ramirez L."/>
            <person name="Pisabarro A.G."/>
            <person name="Kuo A."/>
            <person name="Tritt A."/>
            <person name="Lipzen A."/>
            <person name="He G."/>
            <person name="Yan M."/>
            <person name="Ng V."/>
            <person name="Cullen D."/>
            <person name="Martin F."/>
            <person name="Rosso M.-N."/>
            <person name="Henrissat B."/>
            <person name="Hibbett D."/>
            <person name="Martinez A.T."/>
            <person name="Grigoriev I.V."/>
        </authorList>
    </citation>
    <scope>NUCLEOTIDE SEQUENCE</scope>
    <source>
        <strain evidence="13">CBS 247.69</strain>
    </source>
</reference>
<keyword evidence="4" id="KW-0336">GPI-anchor</keyword>